<dbReference type="Proteomes" id="UP000230821">
    <property type="component" value="Unassembled WGS sequence"/>
</dbReference>
<sequence length="239" mass="26709">MRFPRKVHTLSINTFFASFGGADNLVCPRSADGTVLSFDRFRIRTLDYMTNIQQALPPQLRRLLPFLIIAIAVVSLTQYQKGGALAPPQMKLLSQATRSADNTNFTLPDLSDRPRQLENFKGNVVLLNFFATWCGPCRKEMPTLEALYQTYKDRDFIVLGIAGDTQGTKTVAPFVQDYNLSFPILLDPQGGISTQYRVPGVPTIYLLDRRGRVAGMTVGSADWNSDQARALIETLLEEE</sequence>
<dbReference type="Pfam" id="PF00578">
    <property type="entry name" value="AhpC-TSA"/>
    <property type="match status" value="1"/>
</dbReference>
<dbReference type="EMBL" id="PDSK01000020">
    <property type="protein sequence ID" value="PIE36295.1"/>
    <property type="molecule type" value="Genomic_DNA"/>
</dbReference>
<evidence type="ECO:0000256" key="2">
    <source>
        <dbReference type="ARBA" id="ARBA00022748"/>
    </source>
</evidence>
<organism evidence="6 7">
    <name type="scientific">candidate division KSB3 bacterium</name>
    <dbReference type="NCBI Taxonomy" id="2044937"/>
    <lineage>
        <taxon>Bacteria</taxon>
        <taxon>candidate division KSB3</taxon>
    </lineage>
</organism>
<keyword evidence="4" id="KW-0676">Redox-active center</keyword>
<dbReference type="Gene3D" id="3.40.30.10">
    <property type="entry name" value="Glutaredoxin"/>
    <property type="match status" value="1"/>
</dbReference>
<reference evidence="6 7" key="1">
    <citation type="submission" date="2017-10" db="EMBL/GenBank/DDBJ databases">
        <title>Novel microbial diversity and functional potential in the marine mammal oral microbiome.</title>
        <authorList>
            <person name="Dudek N.K."/>
            <person name="Sun C.L."/>
            <person name="Burstein D."/>
            <person name="Kantor R.S."/>
            <person name="Aliaga Goltsman D.S."/>
            <person name="Bik E.M."/>
            <person name="Thomas B.C."/>
            <person name="Banfield J.F."/>
            <person name="Relman D.A."/>
        </authorList>
    </citation>
    <scope>NUCLEOTIDE SEQUENCE [LARGE SCALE GENOMIC DNA]</scope>
    <source>
        <strain evidence="6">DOLJORAL78_47_16</strain>
    </source>
</reference>
<dbReference type="InterPro" id="IPR000866">
    <property type="entry name" value="AhpC/TSA"/>
</dbReference>
<dbReference type="CDD" id="cd02966">
    <property type="entry name" value="TlpA_like_family"/>
    <property type="match status" value="1"/>
</dbReference>
<evidence type="ECO:0000259" key="5">
    <source>
        <dbReference type="PROSITE" id="PS51352"/>
    </source>
</evidence>
<keyword evidence="2" id="KW-0201">Cytochrome c-type biogenesis</keyword>
<dbReference type="GO" id="GO:0017004">
    <property type="term" value="P:cytochrome complex assembly"/>
    <property type="evidence" value="ECO:0007669"/>
    <property type="project" value="UniProtKB-KW"/>
</dbReference>
<proteinExistence type="predicted"/>
<dbReference type="GO" id="GO:0030313">
    <property type="term" value="C:cell envelope"/>
    <property type="evidence" value="ECO:0007669"/>
    <property type="project" value="UniProtKB-SubCell"/>
</dbReference>
<keyword evidence="3" id="KW-1015">Disulfide bond</keyword>
<evidence type="ECO:0000256" key="3">
    <source>
        <dbReference type="ARBA" id="ARBA00023157"/>
    </source>
</evidence>
<comment type="caution">
    <text evidence="6">The sequence shown here is derived from an EMBL/GenBank/DDBJ whole genome shotgun (WGS) entry which is preliminary data.</text>
</comment>
<dbReference type="GO" id="GO:0016491">
    <property type="term" value="F:oxidoreductase activity"/>
    <property type="evidence" value="ECO:0007669"/>
    <property type="project" value="InterPro"/>
</dbReference>
<evidence type="ECO:0000256" key="1">
    <source>
        <dbReference type="ARBA" id="ARBA00004196"/>
    </source>
</evidence>
<dbReference type="AlphaFoldDB" id="A0A2G6KKY1"/>
<name>A0A2G6KKY1_9BACT</name>
<accession>A0A2G6KKY1</accession>
<evidence type="ECO:0000313" key="7">
    <source>
        <dbReference type="Proteomes" id="UP000230821"/>
    </source>
</evidence>
<dbReference type="InterPro" id="IPR050553">
    <property type="entry name" value="Thioredoxin_ResA/DsbE_sf"/>
</dbReference>
<gene>
    <name evidence="6" type="ORF">CSA56_00560</name>
</gene>
<dbReference type="SUPFAM" id="SSF52833">
    <property type="entry name" value="Thioredoxin-like"/>
    <property type="match status" value="1"/>
</dbReference>
<dbReference type="InterPro" id="IPR036249">
    <property type="entry name" value="Thioredoxin-like_sf"/>
</dbReference>
<dbReference type="PANTHER" id="PTHR42852:SF6">
    <property type="entry name" value="THIOL:DISULFIDE INTERCHANGE PROTEIN DSBE"/>
    <property type="match status" value="1"/>
</dbReference>
<dbReference type="InterPro" id="IPR017937">
    <property type="entry name" value="Thioredoxin_CS"/>
</dbReference>
<evidence type="ECO:0000256" key="4">
    <source>
        <dbReference type="ARBA" id="ARBA00023284"/>
    </source>
</evidence>
<protein>
    <recommendedName>
        <fullName evidence="5">Thioredoxin domain-containing protein</fullName>
    </recommendedName>
</protein>
<dbReference type="InterPro" id="IPR013766">
    <property type="entry name" value="Thioredoxin_domain"/>
</dbReference>
<comment type="subcellular location">
    <subcellularLocation>
        <location evidence="1">Cell envelope</location>
    </subcellularLocation>
</comment>
<dbReference type="PANTHER" id="PTHR42852">
    <property type="entry name" value="THIOL:DISULFIDE INTERCHANGE PROTEIN DSBE"/>
    <property type="match status" value="1"/>
</dbReference>
<feature type="domain" description="Thioredoxin" evidence="5">
    <location>
        <begin position="96"/>
        <end position="237"/>
    </location>
</feature>
<evidence type="ECO:0000313" key="6">
    <source>
        <dbReference type="EMBL" id="PIE36295.1"/>
    </source>
</evidence>
<dbReference type="PROSITE" id="PS51352">
    <property type="entry name" value="THIOREDOXIN_2"/>
    <property type="match status" value="1"/>
</dbReference>
<dbReference type="PROSITE" id="PS00194">
    <property type="entry name" value="THIOREDOXIN_1"/>
    <property type="match status" value="1"/>
</dbReference>
<dbReference type="GO" id="GO:0016209">
    <property type="term" value="F:antioxidant activity"/>
    <property type="evidence" value="ECO:0007669"/>
    <property type="project" value="InterPro"/>
</dbReference>